<dbReference type="InterPro" id="IPR032465">
    <property type="entry name" value="ACMSD"/>
</dbReference>
<dbReference type="Pfam" id="PF04909">
    <property type="entry name" value="Amidohydro_2"/>
    <property type="match status" value="1"/>
</dbReference>
<evidence type="ECO:0000313" key="3">
    <source>
        <dbReference type="EMBL" id="GBG06919.1"/>
    </source>
</evidence>
<dbReference type="AlphaFoldDB" id="A0A2R5EMQ1"/>
<accession>A0A2R5EMQ1</accession>
<dbReference type="GO" id="GO:0005737">
    <property type="term" value="C:cytoplasm"/>
    <property type="evidence" value="ECO:0007669"/>
    <property type="project" value="TreeGrafter"/>
</dbReference>
<name>A0A2R5EMQ1_9BACL</name>
<dbReference type="InterPro" id="IPR006680">
    <property type="entry name" value="Amidohydro-rel"/>
</dbReference>
<gene>
    <name evidence="3" type="ORF">PAT3040_01461</name>
</gene>
<dbReference type="PANTHER" id="PTHR21240:SF28">
    <property type="entry name" value="ISO-OROTATE DECARBOXYLASE (EUROFUNG)"/>
    <property type="match status" value="1"/>
</dbReference>
<dbReference type="EMBL" id="BDQX01000064">
    <property type="protein sequence ID" value="GBG06919.1"/>
    <property type="molecule type" value="Genomic_DNA"/>
</dbReference>
<dbReference type="PANTHER" id="PTHR21240">
    <property type="entry name" value="2-AMINO-3-CARBOXYLMUCONATE-6-SEMIALDEHYDE DECARBOXYLASE"/>
    <property type="match status" value="1"/>
</dbReference>
<evidence type="ECO:0000313" key="4">
    <source>
        <dbReference type="Proteomes" id="UP000245202"/>
    </source>
</evidence>
<evidence type="ECO:0000256" key="1">
    <source>
        <dbReference type="ARBA" id="ARBA00023239"/>
    </source>
</evidence>
<protein>
    <recommendedName>
        <fullName evidence="2">Amidohydrolase-related domain-containing protein</fullName>
    </recommendedName>
</protein>
<keyword evidence="4" id="KW-1185">Reference proteome</keyword>
<dbReference type="InterPro" id="IPR032466">
    <property type="entry name" value="Metal_Hydrolase"/>
</dbReference>
<proteinExistence type="predicted"/>
<dbReference type="Gene3D" id="3.20.20.140">
    <property type="entry name" value="Metal-dependent hydrolases"/>
    <property type="match status" value="1"/>
</dbReference>
<reference evidence="3 4" key="1">
    <citation type="submission" date="2017-08" db="EMBL/GenBank/DDBJ databases">
        <title>Substantial Increase in Enzyme Production by Combined Drug-Resistance Mutations in Paenibacillus agaridevorans.</title>
        <authorList>
            <person name="Tanaka Y."/>
            <person name="Funane K."/>
            <person name="Hosaka T."/>
            <person name="Shiwa Y."/>
            <person name="Fujita N."/>
            <person name="Miyazaki T."/>
            <person name="Yoshikawa H."/>
            <person name="Murakami K."/>
            <person name="Kasahara K."/>
            <person name="Inaoka T."/>
            <person name="Hiraga Y."/>
            <person name="Ochi K."/>
        </authorList>
    </citation>
    <scope>NUCLEOTIDE SEQUENCE [LARGE SCALE GENOMIC DNA]</scope>
    <source>
        <strain evidence="3 4">T-3040</strain>
    </source>
</reference>
<dbReference type="SUPFAM" id="SSF51556">
    <property type="entry name" value="Metallo-dependent hydrolases"/>
    <property type="match status" value="1"/>
</dbReference>
<keyword evidence="1" id="KW-0456">Lyase</keyword>
<comment type="caution">
    <text evidence="3">The sequence shown here is derived from an EMBL/GenBank/DDBJ whole genome shotgun (WGS) entry which is preliminary data.</text>
</comment>
<dbReference type="GO" id="GO:0016787">
    <property type="term" value="F:hydrolase activity"/>
    <property type="evidence" value="ECO:0007669"/>
    <property type="project" value="InterPro"/>
</dbReference>
<dbReference type="GO" id="GO:0019748">
    <property type="term" value="P:secondary metabolic process"/>
    <property type="evidence" value="ECO:0007669"/>
    <property type="project" value="TreeGrafter"/>
</dbReference>
<feature type="domain" description="Amidohydrolase-related" evidence="2">
    <location>
        <begin position="73"/>
        <end position="265"/>
    </location>
</feature>
<dbReference type="Proteomes" id="UP000245202">
    <property type="component" value="Unassembled WGS sequence"/>
</dbReference>
<dbReference type="GO" id="GO:0016831">
    <property type="term" value="F:carboxy-lyase activity"/>
    <property type="evidence" value="ECO:0007669"/>
    <property type="project" value="InterPro"/>
</dbReference>
<evidence type="ECO:0000259" key="2">
    <source>
        <dbReference type="Pfam" id="PF04909"/>
    </source>
</evidence>
<sequence length="269" mass="30616">MDLIELVQKGLPFEDIFLVDMHCHLGAYNSLYIPYIEESEQALQYSRTMGRMGVNYSVVSMLRGLASGELSANLDLYGFMQQDEKLLGWVTYIPSLITESLDIAERCFTLTNRFIGFKVHPEINRYPIFGPDYIPMWEYAHERGLIVLAHAWGANSEPSMFREIAAKYSNAKILLGHCGGREPEISAAIQLANQYEQVYLDLNGAFIYSRLWLEHFVQRADTSKLLFSSDTMFNNVFWEIGHVAFADIPDEVKLDILGLNAKRLLAGIV</sequence>
<organism evidence="3 4">
    <name type="scientific">Paenibacillus agaridevorans</name>
    <dbReference type="NCBI Taxonomy" id="171404"/>
    <lineage>
        <taxon>Bacteria</taxon>
        <taxon>Bacillati</taxon>
        <taxon>Bacillota</taxon>
        <taxon>Bacilli</taxon>
        <taxon>Bacillales</taxon>
        <taxon>Paenibacillaceae</taxon>
        <taxon>Paenibacillus</taxon>
    </lineage>
</organism>
<dbReference type="RefSeq" id="WP_108992074.1">
    <property type="nucleotide sequence ID" value="NZ_BDQX01000064.1"/>
</dbReference>